<keyword evidence="2" id="KW-1185">Reference proteome</keyword>
<protein>
    <submittedName>
        <fullName evidence="1">Uncharacterized protein</fullName>
    </submittedName>
</protein>
<organism evidence="1 2">
    <name type="scientific">Nocardia farcinica (strain IFM 10152)</name>
    <dbReference type="NCBI Taxonomy" id="247156"/>
    <lineage>
        <taxon>Bacteria</taxon>
        <taxon>Bacillati</taxon>
        <taxon>Actinomycetota</taxon>
        <taxon>Actinomycetes</taxon>
        <taxon>Mycobacteriales</taxon>
        <taxon>Nocardiaceae</taxon>
        <taxon>Nocardia</taxon>
    </lineage>
</organism>
<gene>
    <name evidence="1" type="ordered locus">NFA_44300</name>
</gene>
<accession>Q5YRB0</accession>
<dbReference type="Proteomes" id="UP000006820">
    <property type="component" value="Chromosome"/>
</dbReference>
<name>Q5YRB0_NOCFA</name>
<evidence type="ECO:0000313" key="2">
    <source>
        <dbReference type="Proteomes" id="UP000006820"/>
    </source>
</evidence>
<evidence type="ECO:0000313" key="1">
    <source>
        <dbReference type="EMBL" id="BAD59281.1"/>
    </source>
</evidence>
<dbReference type="STRING" id="247156.NFA_44300"/>
<reference evidence="1 2" key="1">
    <citation type="journal article" date="2004" name="Proc. Natl. Acad. Sci. U.S.A.">
        <title>The complete genomic sequence of Nocardia farcinica IFM 10152.</title>
        <authorList>
            <person name="Ishikawa J."/>
            <person name="Yamashita A."/>
            <person name="Mikami Y."/>
            <person name="Hoshino Y."/>
            <person name="Kurita H."/>
            <person name="Hotta K."/>
            <person name="Shiba T."/>
            <person name="Hattori M."/>
        </authorList>
    </citation>
    <scope>NUCLEOTIDE SEQUENCE [LARGE SCALE GENOMIC DNA]</scope>
    <source>
        <strain evidence="1 2">IFM 10152</strain>
    </source>
</reference>
<dbReference type="AlphaFoldDB" id="Q5YRB0"/>
<sequence length="132" mass="14434">MEGLGAELRRFLPGLWTEPGDWTALPVTIPNRSATAITEASVVPNGRSAYLRTSSAISRIIRRRQIDGLEVTVGEGLQKTRLGLRASLAFEQIADLRAHSRGNQNPPLGQVQTREHLDRGMMVDVVGQGRGH</sequence>
<dbReference type="KEGG" id="nfa:NFA_44300"/>
<dbReference type="HOGENOM" id="CLU_1914878_0_0_11"/>
<proteinExistence type="predicted"/>
<dbReference type="EMBL" id="AP006618">
    <property type="protein sequence ID" value="BAD59281.1"/>
    <property type="molecule type" value="Genomic_DNA"/>
</dbReference>